<protein>
    <recommendedName>
        <fullName evidence="3">Metal transporter, ZIP family</fullName>
    </recommendedName>
</protein>
<evidence type="ECO:0000313" key="2">
    <source>
        <dbReference type="EMBL" id="CAA9462430.1"/>
    </source>
</evidence>
<feature type="transmembrane region" description="Helical" evidence="1">
    <location>
        <begin position="6"/>
        <end position="29"/>
    </location>
</feature>
<organism evidence="2">
    <name type="scientific">uncultured Rubrobacteraceae bacterium</name>
    <dbReference type="NCBI Taxonomy" id="349277"/>
    <lineage>
        <taxon>Bacteria</taxon>
        <taxon>Bacillati</taxon>
        <taxon>Actinomycetota</taxon>
        <taxon>Rubrobacteria</taxon>
        <taxon>Rubrobacterales</taxon>
        <taxon>Rubrobacteraceae</taxon>
        <taxon>environmental samples</taxon>
    </lineage>
</organism>
<sequence>MFGCGVLNVILFGLAASSALVIGAVAGAYWTPPKALLASALAFASGALITALAFDLFQESFERSAWLSAIGVVGGAVTFVVADALLDRYIAKGGSNVMAPNSAFALLAAVTLDGIPENMALGVSLLETSGSGALALLFAIFASNLPEALGGAVGMRQQGRSRGFAIGVWSATAVVLAAAVVLGNFALSGMGMEEWPLAVLLSFAGGAVLASLADTLMPDAYREGGAWVALATTAGFLLSFVISEI</sequence>
<feature type="transmembrane region" description="Helical" evidence="1">
    <location>
        <begin position="163"/>
        <end position="183"/>
    </location>
</feature>
<evidence type="ECO:0000256" key="1">
    <source>
        <dbReference type="SAM" id="Phobius"/>
    </source>
</evidence>
<keyword evidence="1" id="KW-0472">Membrane</keyword>
<keyword evidence="1" id="KW-0812">Transmembrane</keyword>
<evidence type="ECO:0008006" key="3">
    <source>
        <dbReference type="Google" id="ProtNLM"/>
    </source>
</evidence>
<feature type="transmembrane region" description="Helical" evidence="1">
    <location>
        <begin position="36"/>
        <end position="54"/>
    </location>
</feature>
<reference evidence="2" key="1">
    <citation type="submission" date="2020-02" db="EMBL/GenBank/DDBJ databases">
        <authorList>
            <person name="Meier V. D."/>
        </authorList>
    </citation>
    <scope>NUCLEOTIDE SEQUENCE</scope>
    <source>
        <strain evidence="2">AVDCRST_MAG58</strain>
    </source>
</reference>
<feature type="transmembrane region" description="Helical" evidence="1">
    <location>
        <begin position="195"/>
        <end position="213"/>
    </location>
</feature>
<feature type="transmembrane region" description="Helical" evidence="1">
    <location>
        <begin position="225"/>
        <end position="242"/>
    </location>
</feature>
<accession>A0A6J4R5Z6</accession>
<gene>
    <name evidence="2" type="ORF">AVDCRST_MAG58-2727</name>
</gene>
<dbReference type="AlphaFoldDB" id="A0A6J4R5Z6"/>
<name>A0A6J4R5Z6_9ACTN</name>
<proteinExistence type="predicted"/>
<keyword evidence="1" id="KW-1133">Transmembrane helix</keyword>
<dbReference type="EMBL" id="CADCVF010000058">
    <property type="protein sequence ID" value="CAA9462430.1"/>
    <property type="molecule type" value="Genomic_DNA"/>
</dbReference>
<feature type="transmembrane region" description="Helical" evidence="1">
    <location>
        <begin position="121"/>
        <end position="142"/>
    </location>
</feature>
<feature type="transmembrane region" description="Helical" evidence="1">
    <location>
        <begin position="66"/>
        <end position="86"/>
    </location>
</feature>